<feature type="domain" description="LPS-assembly protein LptD central" evidence="3">
    <location>
        <begin position="221"/>
        <end position="312"/>
    </location>
</feature>
<organism evidence="4 5">
    <name type="scientific">Delftia lacustris</name>
    <dbReference type="NCBI Taxonomy" id="558537"/>
    <lineage>
        <taxon>Bacteria</taxon>
        <taxon>Pseudomonadati</taxon>
        <taxon>Pseudomonadota</taxon>
        <taxon>Betaproteobacteria</taxon>
        <taxon>Burkholderiales</taxon>
        <taxon>Comamonadaceae</taxon>
        <taxon>Delftia</taxon>
    </lineage>
</organism>
<dbReference type="GO" id="GO:0009279">
    <property type="term" value="C:cell outer membrane"/>
    <property type="evidence" value="ECO:0007669"/>
    <property type="project" value="UniProtKB-SubCell"/>
</dbReference>
<gene>
    <name evidence="1" type="primary">lptD</name>
    <name evidence="4" type="ORF">SAMN05421547_10343</name>
</gene>
<dbReference type="Proteomes" id="UP000183417">
    <property type="component" value="Unassembled WGS sequence"/>
</dbReference>
<dbReference type="EMBL" id="FNPE01000003">
    <property type="protein sequence ID" value="SDY18890.1"/>
    <property type="molecule type" value="Genomic_DNA"/>
</dbReference>
<comment type="subunit">
    <text evidence="1">Component of the lipopolysaccharide transport and assembly complex. Interacts with LptE and LptA.</text>
</comment>
<reference evidence="4 5" key="1">
    <citation type="submission" date="2016-10" db="EMBL/GenBank/DDBJ databases">
        <authorList>
            <person name="de Groot N.N."/>
        </authorList>
    </citation>
    <scope>NUCLEOTIDE SEQUENCE [LARGE SCALE GENOMIC DNA]</scope>
    <source>
        <strain evidence="4 5">LMG 24775</strain>
    </source>
</reference>
<dbReference type="InterPro" id="IPR007543">
    <property type="entry name" value="LptD_C"/>
</dbReference>
<sequence precursor="true">MYLRPPLPDPLAARAPARPAVRPLAWLVALAWAGGSTLAQAQPAAADEGRLQQVRPLRPSTLMQETYPEAVRSQQPVYVRGDALSGQPDINAVIEGNAELRRGDTMIRADRLEYQVPDDRVNASGAVHINQAGNVYEGSQLDLQVDAFKGFFDNAGYRFLANGAYGKSSRVDFIDRDHAVVHDATYTTCQRDDEATWQPAWMLRARTLHIDMAEEVGVAEGAALQFKGVTVLPVPRMSFPLSDKRKSGLLPPTMGLDKLSGIEYTQPYYWNLAPNRDMTLYPSVMSKRGVNLGAQFRYLEPTYSGEAYAAYMPGDRQRDRDRWAYSLQHRGVISSPIGGLGLNMNLNRVSDDNYWRDFPLAARSLRERLLPNDVNLSWARGDGVLTLRTLYWQTMQDASAPIAPPYGMKPQLQWRYTPLDLPHGLDFSFVADTTRFEIDKPLAGMTYNNGQRSYMQAQLSRPFLSPGAFITPRIQLHTSNYQVDRLMSNGSRNASRTLPTVSVDSGLVFERDTTLFGRQLLQTFEPRAFYTYTPYRDQSFLPLYDTARNDFNFASIYSENDYNGQDRIADNHLLTLGATTRLIDGATGAEKARFGIAQRVRFSDQKVILPGEVPATSRLSDVLLGAAINWTDAWSTEGTTQYNRDLNRPVRTTFGARYSPSSYRTVNVAYRTQYDTVARTDASKLVDVGWQWPINDLWGDKGRDLGAGRGQGGGRWYTVGRLNYSLKDRKLVDTVVGLEYDGCCWIGRVVLERLQSSITQSNTRLLFQIEFVGFSRLSLGADPQRSLKQNVPRYQYLRESVTPPSRFTNYD</sequence>
<evidence type="ECO:0000259" key="3">
    <source>
        <dbReference type="Pfam" id="PF19838"/>
    </source>
</evidence>
<dbReference type="GO" id="GO:0043165">
    <property type="term" value="P:Gram-negative-bacterium-type cell outer membrane assembly"/>
    <property type="evidence" value="ECO:0007669"/>
    <property type="project" value="UniProtKB-UniRule"/>
</dbReference>
<accession>A0A1H3HTZ9</accession>
<name>A0A1H3HTZ9_9BURK</name>
<dbReference type="GO" id="GO:1990351">
    <property type="term" value="C:transporter complex"/>
    <property type="evidence" value="ECO:0007669"/>
    <property type="project" value="TreeGrafter"/>
</dbReference>
<evidence type="ECO:0000259" key="2">
    <source>
        <dbReference type="Pfam" id="PF04453"/>
    </source>
</evidence>
<dbReference type="InterPro" id="IPR045659">
    <property type="entry name" value="LptD_2"/>
</dbReference>
<evidence type="ECO:0000313" key="4">
    <source>
        <dbReference type="EMBL" id="SDY18890.1"/>
    </source>
</evidence>
<dbReference type="PANTHER" id="PTHR30189:SF1">
    <property type="entry name" value="LPS-ASSEMBLY PROTEIN LPTD"/>
    <property type="match status" value="1"/>
</dbReference>
<protein>
    <recommendedName>
        <fullName evidence="1">LPS-assembly protein LptD</fullName>
    </recommendedName>
</protein>
<dbReference type="PANTHER" id="PTHR30189">
    <property type="entry name" value="LPS-ASSEMBLY PROTEIN"/>
    <property type="match status" value="1"/>
</dbReference>
<comment type="caution">
    <text evidence="1">Lacks conserved residue(s) required for the propagation of feature annotation.</text>
</comment>
<dbReference type="HAMAP" id="MF_01411">
    <property type="entry name" value="LPS_assembly_LptD"/>
    <property type="match status" value="1"/>
</dbReference>
<comment type="similarity">
    <text evidence="1">Belongs to the LptD family.</text>
</comment>
<comment type="function">
    <text evidence="1">Together with LptE, is involved in the assembly of lipopolysaccharide (LPS) at the surface of the outer membrane.</text>
</comment>
<dbReference type="RefSeq" id="WP_043791605.1">
    <property type="nucleotide sequence ID" value="NZ_CP141274.1"/>
</dbReference>
<feature type="chain" id="PRO_5010390647" description="LPS-assembly protein LptD" evidence="1">
    <location>
        <begin position="42"/>
        <end position="811"/>
    </location>
</feature>
<evidence type="ECO:0000313" key="5">
    <source>
        <dbReference type="Proteomes" id="UP000183417"/>
    </source>
</evidence>
<dbReference type="Pfam" id="PF04453">
    <property type="entry name" value="LptD"/>
    <property type="match status" value="1"/>
</dbReference>
<dbReference type="AlphaFoldDB" id="A0A1H3HTZ9"/>
<dbReference type="GeneID" id="94689279"/>
<dbReference type="InterPro" id="IPR020889">
    <property type="entry name" value="LipoPS_assembly_LptD"/>
</dbReference>
<evidence type="ECO:0000256" key="1">
    <source>
        <dbReference type="HAMAP-Rule" id="MF_01411"/>
    </source>
</evidence>
<proteinExistence type="inferred from homology"/>
<feature type="signal peptide" evidence="1">
    <location>
        <begin position="1"/>
        <end position="41"/>
    </location>
</feature>
<dbReference type="GO" id="GO:0015920">
    <property type="term" value="P:lipopolysaccharide transport"/>
    <property type="evidence" value="ECO:0007669"/>
    <property type="project" value="InterPro"/>
</dbReference>
<keyword evidence="1" id="KW-0472">Membrane</keyword>
<feature type="domain" description="LptD C-terminal" evidence="2">
    <location>
        <begin position="320"/>
        <end position="698"/>
    </location>
</feature>
<keyword evidence="1" id="KW-0732">Signal</keyword>
<dbReference type="Pfam" id="PF19838">
    <property type="entry name" value="LptD_2"/>
    <property type="match status" value="1"/>
</dbReference>
<comment type="subcellular location">
    <subcellularLocation>
        <location evidence="1">Cell outer membrane</location>
    </subcellularLocation>
</comment>
<dbReference type="InterPro" id="IPR050218">
    <property type="entry name" value="LptD"/>
</dbReference>
<keyword evidence="1" id="KW-0998">Cell outer membrane</keyword>